<evidence type="ECO:0000256" key="3">
    <source>
        <dbReference type="SAM" id="MobiDB-lite"/>
    </source>
</evidence>
<dbReference type="PRINTS" id="PR00834">
    <property type="entry name" value="PROTEASES2C"/>
</dbReference>
<keyword evidence="4" id="KW-0812">Transmembrane</keyword>
<dbReference type="InterPro" id="IPR001940">
    <property type="entry name" value="Peptidase_S1C"/>
</dbReference>
<keyword evidence="2" id="KW-0378">Hydrolase</keyword>
<evidence type="ECO:0000313" key="7">
    <source>
        <dbReference type="Proteomes" id="UP001500449"/>
    </source>
</evidence>
<keyword evidence="1" id="KW-0645">Protease</keyword>
<feature type="compositionally biased region" description="Gly residues" evidence="3">
    <location>
        <begin position="117"/>
        <end position="135"/>
    </location>
</feature>
<dbReference type="InterPro" id="IPR036034">
    <property type="entry name" value="PDZ_sf"/>
</dbReference>
<dbReference type="Gene3D" id="2.40.10.120">
    <property type="match status" value="1"/>
</dbReference>
<accession>A0ABN2MW03</accession>
<proteinExistence type="predicted"/>
<dbReference type="SUPFAM" id="SSF50494">
    <property type="entry name" value="Trypsin-like serine proteases"/>
    <property type="match status" value="1"/>
</dbReference>
<dbReference type="Pfam" id="PF13180">
    <property type="entry name" value="PDZ_2"/>
    <property type="match status" value="1"/>
</dbReference>
<protein>
    <submittedName>
        <fullName evidence="6">Trypsin-like peptidase domain-containing protein</fullName>
    </submittedName>
</protein>
<dbReference type="PANTHER" id="PTHR43343:SF3">
    <property type="entry name" value="PROTEASE DO-LIKE 8, CHLOROPLASTIC"/>
    <property type="match status" value="1"/>
</dbReference>
<dbReference type="EMBL" id="BAAAQK010000005">
    <property type="protein sequence ID" value="GAA1841153.1"/>
    <property type="molecule type" value="Genomic_DNA"/>
</dbReference>
<dbReference type="Pfam" id="PF13365">
    <property type="entry name" value="Trypsin_2"/>
    <property type="match status" value="1"/>
</dbReference>
<dbReference type="Gene3D" id="2.30.42.10">
    <property type="match status" value="1"/>
</dbReference>
<evidence type="ECO:0000256" key="2">
    <source>
        <dbReference type="ARBA" id="ARBA00022801"/>
    </source>
</evidence>
<evidence type="ECO:0000259" key="5">
    <source>
        <dbReference type="PROSITE" id="PS50106"/>
    </source>
</evidence>
<sequence>MTQHERSEDGPPASGGPEPQGDGTGLPSEGTGLLEGETALPGGGAASPGGTPGLPGEEPALPGATVGLPDEEPALPGEGAVQGGGMALPGAGTALPGGGTALPGAGTAVPGGEAALPGGGRAWTGSGSGLPGGGWASAPGASVGSAGGEGSDGGAEPPTVSEAGVGVATPSVDSRTPASGIPAEGPAAVDPTVPTPPAGTPVMEGLPAPDPLSDTGRHALVEPRAAPVIADPVPSRPVEAAPQHAFGGEEASPGGQGLTAGTADPGRSAQHGAGPPAAGSPSAHAPAERSPWGTGLRRSLPLLAAALVIALVAGGVGGWIGHSLATPDRPVPGAVSAPMPAVDPATGPLTPVEAVAAKVLPSVVQLRVEGGGPGEDEGSGIVLSADGLVLTNDHVVAPAATGGTITAELHDGRSLPARIVGRDSGSDLAVVRLDGATGLTAAELGDSASLRVGQQVVAVGAPLGLDGTVTTGIVSALDRAVNVGGPQGGGQSTVLDAVQHDAPINPGNSGGPLVDLQGRVVAVNSAIASTGSAQGGSIGVGFSIPVNQARRVADELARTGRATHAVLGLAPISAGRPASGGAVVGQVTPGGPAAQAGVRPGDVVRALDERLVADGNELIAAVRAHAPGDRVRVTLGDRQVTVVLAGEPS</sequence>
<name>A0ABN2MW03_9PSEU</name>
<dbReference type="SMART" id="SM00228">
    <property type="entry name" value="PDZ"/>
    <property type="match status" value="1"/>
</dbReference>
<gene>
    <name evidence="6" type="ORF">GCM10009836_20610</name>
</gene>
<feature type="transmembrane region" description="Helical" evidence="4">
    <location>
        <begin position="299"/>
        <end position="320"/>
    </location>
</feature>
<keyword evidence="4" id="KW-0472">Membrane</keyword>
<evidence type="ECO:0000256" key="1">
    <source>
        <dbReference type="ARBA" id="ARBA00022670"/>
    </source>
</evidence>
<evidence type="ECO:0000256" key="4">
    <source>
        <dbReference type="SAM" id="Phobius"/>
    </source>
</evidence>
<feature type="domain" description="PDZ" evidence="5">
    <location>
        <begin position="553"/>
        <end position="608"/>
    </location>
</feature>
<dbReference type="InterPro" id="IPR001478">
    <property type="entry name" value="PDZ"/>
</dbReference>
<dbReference type="PROSITE" id="PS50106">
    <property type="entry name" value="PDZ"/>
    <property type="match status" value="1"/>
</dbReference>
<dbReference type="InterPro" id="IPR051201">
    <property type="entry name" value="Chloro_Bact_Ser_Proteases"/>
</dbReference>
<dbReference type="InterPro" id="IPR009003">
    <property type="entry name" value="Peptidase_S1_PA"/>
</dbReference>
<dbReference type="PANTHER" id="PTHR43343">
    <property type="entry name" value="PEPTIDASE S12"/>
    <property type="match status" value="1"/>
</dbReference>
<comment type="caution">
    <text evidence="6">The sequence shown here is derived from an EMBL/GenBank/DDBJ whole genome shotgun (WGS) entry which is preliminary data.</text>
</comment>
<feature type="compositionally biased region" description="Gly residues" evidence="3">
    <location>
        <begin position="41"/>
        <end position="53"/>
    </location>
</feature>
<dbReference type="Proteomes" id="UP001500449">
    <property type="component" value="Unassembled WGS sequence"/>
</dbReference>
<reference evidence="6 7" key="1">
    <citation type="journal article" date="2019" name="Int. J. Syst. Evol. Microbiol.">
        <title>The Global Catalogue of Microorganisms (GCM) 10K type strain sequencing project: providing services to taxonomists for standard genome sequencing and annotation.</title>
        <authorList>
            <consortium name="The Broad Institute Genomics Platform"/>
            <consortium name="The Broad Institute Genome Sequencing Center for Infectious Disease"/>
            <person name="Wu L."/>
            <person name="Ma J."/>
        </authorList>
    </citation>
    <scope>NUCLEOTIDE SEQUENCE [LARGE SCALE GENOMIC DNA]</scope>
    <source>
        <strain evidence="6 7">JCM 16009</strain>
    </source>
</reference>
<keyword evidence="7" id="KW-1185">Reference proteome</keyword>
<feature type="compositionally biased region" description="Low complexity" evidence="3">
    <location>
        <begin position="102"/>
        <end position="112"/>
    </location>
</feature>
<feature type="compositionally biased region" description="Low complexity" evidence="3">
    <location>
        <begin position="54"/>
        <end position="64"/>
    </location>
</feature>
<evidence type="ECO:0000313" key="6">
    <source>
        <dbReference type="EMBL" id="GAA1841153.1"/>
    </source>
</evidence>
<keyword evidence="4" id="KW-1133">Transmembrane helix</keyword>
<feature type="region of interest" description="Disordered" evidence="3">
    <location>
        <begin position="1"/>
        <end position="292"/>
    </location>
</feature>
<organism evidence="6 7">
    <name type="scientific">Pseudonocardia ailaonensis</name>
    <dbReference type="NCBI Taxonomy" id="367279"/>
    <lineage>
        <taxon>Bacteria</taxon>
        <taxon>Bacillati</taxon>
        <taxon>Actinomycetota</taxon>
        <taxon>Actinomycetes</taxon>
        <taxon>Pseudonocardiales</taxon>
        <taxon>Pseudonocardiaceae</taxon>
        <taxon>Pseudonocardia</taxon>
    </lineage>
</organism>
<dbReference type="SUPFAM" id="SSF50156">
    <property type="entry name" value="PDZ domain-like"/>
    <property type="match status" value="1"/>
</dbReference>
<feature type="compositionally biased region" description="Low complexity" evidence="3">
    <location>
        <begin position="268"/>
        <end position="285"/>
    </location>
</feature>